<dbReference type="InterPro" id="IPR029069">
    <property type="entry name" value="HotDog_dom_sf"/>
</dbReference>
<organism evidence="1 2">
    <name type="scientific">Nocardioides yefusunii</name>
    <dbReference type="NCBI Taxonomy" id="2500546"/>
    <lineage>
        <taxon>Bacteria</taxon>
        <taxon>Bacillati</taxon>
        <taxon>Actinomycetota</taxon>
        <taxon>Actinomycetes</taxon>
        <taxon>Propionibacteriales</taxon>
        <taxon>Nocardioidaceae</taxon>
        <taxon>Nocardioides</taxon>
    </lineage>
</organism>
<evidence type="ECO:0000313" key="1">
    <source>
        <dbReference type="EMBL" id="MFC6152170.1"/>
    </source>
</evidence>
<dbReference type="Gene3D" id="3.10.129.10">
    <property type="entry name" value="Hotdog Thioesterase"/>
    <property type="match status" value="1"/>
</dbReference>
<keyword evidence="2" id="KW-1185">Reference proteome</keyword>
<protein>
    <submittedName>
        <fullName evidence="1">YiiD C-terminal domain-containing protein</fullName>
    </submittedName>
</protein>
<dbReference type="Pfam" id="PF14539">
    <property type="entry name" value="DUF4442"/>
    <property type="match status" value="1"/>
</dbReference>
<dbReference type="InterPro" id="IPR027961">
    <property type="entry name" value="DUF4442"/>
</dbReference>
<gene>
    <name evidence="1" type="ORF">ACFPWU_00610</name>
</gene>
<name>A0ABW1QUA1_9ACTN</name>
<reference evidence="2" key="1">
    <citation type="journal article" date="2019" name="Int. J. Syst. Evol. Microbiol.">
        <title>The Global Catalogue of Microorganisms (GCM) 10K type strain sequencing project: providing services to taxonomists for standard genome sequencing and annotation.</title>
        <authorList>
            <consortium name="The Broad Institute Genomics Platform"/>
            <consortium name="The Broad Institute Genome Sequencing Center for Infectious Disease"/>
            <person name="Wu L."/>
            <person name="Ma J."/>
        </authorList>
    </citation>
    <scope>NUCLEOTIDE SEQUENCE [LARGE SCALE GENOMIC DNA]</scope>
    <source>
        <strain evidence="2">DFY28</strain>
    </source>
</reference>
<proteinExistence type="predicted"/>
<dbReference type="EMBL" id="JBHSQI010000001">
    <property type="protein sequence ID" value="MFC6152170.1"/>
    <property type="molecule type" value="Genomic_DNA"/>
</dbReference>
<sequence>MEQTAVGLGPATSSMHTSVPILGAMGITVLHGDASRASVLLPLTPNSNHLGTIYAGSLMSAAECLGGSIGFGQGLDGFVPLVTRVEIDYLRPATTDVTASTTFSPDHQATLREDALRDGKARYVLHISLTDAHGVEVARAVGQYQLRKF</sequence>
<dbReference type="Proteomes" id="UP001596098">
    <property type="component" value="Unassembled WGS sequence"/>
</dbReference>
<accession>A0ABW1QUA1</accession>
<evidence type="ECO:0000313" key="2">
    <source>
        <dbReference type="Proteomes" id="UP001596098"/>
    </source>
</evidence>
<dbReference type="SUPFAM" id="SSF54637">
    <property type="entry name" value="Thioesterase/thiol ester dehydrase-isomerase"/>
    <property type="match status" value="1"/>
</dbReference>
<dbReference type="RefSeq" id="WP_128220243.1">
    <property type="nucleotide sequence ID" value="NZ_CP034929.1"/>
</dbReference>
<comment type="caution">
    <text evidence="1">The sequence shown here is derived from an EMBL/GenBank/DDBJ whole genome shotgun (WGS) entry which is preliminary data.</text>
</comment>